<dbReference type="Pfam" id="PF09339">
    <property type="entry name" value="HTH_IclR"/>
    <property type="match status" value="1"/>
</dbReference>
<dbReference type="AlphaFoldDB" id="A0A947GA90"/>
<dbReference type="InterPro" id="IPR036388">
    <property type="entry name" value="WH-like_DNA-bd_sf"/>
</dbReference>
<dbReference type="FunFam" id="1.10.10.10:FF:000056">
    <property type="entry name" value="IclR family transcriptional regulator"/>
    <property type="match status" value="1"/>
</dbReference>
<dbReference type="InterPro" id="IPR050707">
    <property type="entry name" value="HTH_MetabolicPath_Reg"/>
</dbReference>
<dbReference type="Gene3D" id="3.30.450.40">
    <property type="match status" value="1"/>
</dbReference>
<feature type="region of interest" description="Disordered" evidence="6">
    <location>
        <begin position="270"/>
        <end position="328"/>
    </location>
</feature>
<dbReference type="PROSITE" id="PS51078">
    <property type="entry name" value="ICLR_ED"/>
    <property type="match status" value="1"/>
</dbReference>
<dbReference type="GO" id="GO:0003677">
    <property type="term" value="F:DNA binding"/>
    <property type="evidence" value="ECO:0007669"/>
    <property type="project" value="UniProtKB-KW"/>
</dbReference>
<dbReference type="GO" id="GO:0045892">
    <property type="term" value="P:negative regulation of DNA-templated transcription"/>
    <property type="evidence" value="ECO:0007669"/>
    <property type="project" value="UniProtKB-ARBA"/>
</dbReference>
<feature type="compositionally biased region" description="Polar residues" evidence="6">
    <location>
        <begin position="315"/>
        <end position="328"/>
    </location>
</feature>
<dbReference type="SUPFAM" id="SSF55781">
    <property type="entry name" value="GAF domain-like"/>
    <property type="match status" value="1"/>
</dbReference>
<gene>
    <name evidence="9" type="ORF">KM312_07850</name>
</gene>
<keyword evidence="3" id="KW-0804">Transcription</keyword>
<feature type="domain" description="HTH iclR-type" evidence="7">
    <location>
        <begin position="5"/>
        <end position="67"/>
    </location>
</feature>
<evidence type="ECO:0000256" key="2">
    <source>
        <dbReference type="ARBA" id="ARBA00023125"/>
    </source>
</evidence>
<evidence type="ECO:0000256" key="1">
    <source>
        <dbReference type="ARBA" id="ARBA00023015"/>
    </source>
</evidence>
<evidence type="ECO:0000256" key="6">
    <source>
        <dbReference type="SAM" id="MobiDB-lite"/>
    </source>
</evidence>
<organism evidence="9 10">
    <name type="scientific">Hydrogenibacillus schlegelii</name>
    <name type="common">Bacillus schlegelii</name>
    <dbReference type="NCBI Taxonomy" id="1484"/>
    <lineage>
        <taxon>Bacteria</taxon>
        <taxon>Bacillati</taxon>
        <taxon>Bacillota</taxon>
        <taxon>Bacilli</taxon>
        <taxon>Bacillales</taxon>
        <taxon>Bacillales Family X. Incertae Sedis</taxon>
        <taxon>Hydrogenibacillus</taxon>
    </lineage>
</organism>
<evidence type="ECO:0000313" key="10">
    <source>
        <dbReference type="Proteomes" id="UP000748108"/>
    </source>
</evidence>
<comment type="caution">
    <text evidence="9">The sequence shown here is derived from an EMBL/GenBank/DDBJ whole genome shotgun (WGS) entry which is preliminary data.</text>
</comment>
<dbReference type="InterPro" id="IPR005471">
    <property type="entry name" value="Tscrpt_reg_IclR_N"/>
</dbReference>
<dbReference type="PROSITE" id="PS51077">
    <property type="entry name" value="HTH_ICLR"/>
    <property type="match status" value="1"/>
</dbReference>
<evidence type="ECO:0000256" key="5">
    <source>
        <dbReference type="ARBA" id="ARBA00070406"/>
    </source>
</evidence>
<dbReference type="SUPFAM" id="SSF46785">
    <property type="entry name" value="Winged helix' DNA-binding domain"/>
    <property type="match status" value="1"/>
</dbReference>
<dbReference type="GO" id="GO:0003700">
    <property type="term" value="F:DNA-binding transcription factor activity"/>
    <property type="evidence" value="ECO:0007669"/>
    <property type="project" value="TreeGrafter"/>
</dbReference>
<dbReference type="InterPro" id="IPR014757">
    <property type="entry name" value="Tscrpt_reg_IclR_C"/>
</dbReference>
<dbReference type="InterPro" id="IPR029016">
    <property type="entry name" value="GAF-like_dom_sf"/>
</dbReference>
<feature type="domain" description="IclR-ED" evidence="8">
    <location>
        <begin position="68"/>
        <end position="250"/>
    </location>
</feature>
<accession>A0A947GA90</accession>
<sequence length="328" mass="36027">MESPIKSLERAMRLAEAVAEAKDGVGVADLARRLALPKTTVHRLLSAFVELGYMEKDEAHGRYRLTAKWLSLVTRFLADLDVRQVARRELEALAEETGEVIHLVVLNEGEAVYIDKVEGRQTIRMHSRIGHRAPLHCTAAGKTLLAHQPPERRDAILRRHGLPRHTPRTITDEATLIRHLADIRARGVAFDHEENEPGITCVAAPIFDHTGAIVAALSISGPTERMTPRLPALAERARAAGAAISARLGHPDASSAPPPDEECAYRRISGTRNGRRPSAADPYQSIQFHKNCRSAGTVHTRKRTWKAESPRSDEATSSVRPLPASSLS</sequence>
<evidence type="ECO:0000313" key="9">
    <source>
        <dbReference type="EMBL" id="MBT9282550.1"/>
    </source>
</evidence>
<evidence type="ECO:0000256" key="4">
    <source>
        <dbReference type="ARBA" id="ARBA00058938"/>
    </source>
</evidence>
<comment type="function">
    <text evidence="4">May be an activator protein for the gylABX operon.</text>
</comment>
<evidence type="ECO:0000259" key="7">
    <source>
        <dbReference type="PROSITE" id="PS51077"/>
    </source>
</evidence>
<dbReference type="Pfam" id="PF01614">
    <property type="entry name" value="IclR_C"/>
    <property type="match status" value="1"/>
</dbReference>
<reference evidence="9" key="1">
    <citation type="journal article" date="2021" name="Microbiology">
        <title>Metagenomic Analysis of the Microbial Community in the Underground Coal Fire Area (Kemerovo Region, Russia) Revealed Predominance of Thermophilic Members of the Phyla Deinococcus-thermus, Aquificae, and Firmicutes.</title>
        <authorList>
            <person name="Kadnikov V."/>
            <person name="Mardanov A.V."/>
            <person name="Beletsky A.V."/>
            <person name="Karnachuk O.V."/>
            <person name="Ravin N.V."/>
        </authorList>
    </citation>
    <scope>NUCLEOTIDE SEQUENCE</scope>
    <source>
        <strain evidence="9">RBS10-49</strain>
    </source>
</reference>
<evidence type="ECO:0000259" key="8">
    <source>
        <dbReference type="PROSITE" id="PS51078"/>
    </source>
</evidence>
<dbReference type="SMART" id="SM00346">
    <property type="entry name" value="HTH_ICLR"/>
    <property type="match status" value="1"/>
</dbReference>
<dbReference type="PANTHER" id="PTHR30136:SF24">
    <property type="entry name" value="HTH-TYPE TRANSCRIPTIONAL REPRESSOR ALLR"/>
    <property type="match status" value="1"/>
</dbReference>
<keyword evidence="1" id="KW-0805">Transcription regulation</keyword>
<dbReference type="EMBL" id="JAHHQF010000061">
    <property type="protein sequence ID" value="MBT9282550.1"/>
    <property type="molecule type" value="Genomic_DNA"/>
</dbReference>
<feature type="compositionally biased region" description="Basic and acidic residues" evidence="6">
    <location>
        <begin position="305"/>
        <end position="314"/>
    </location>
</feature>
<dbReference type="Proteomes" id="UP000748108">
    <property type="component" value="Unassembled WGS sequence"/>
</dbReference>
<evidence type="ECO:0000256" key="3">
    <source>
        <dbReference type="ARBA" id="ARBA00023163"/>
    </source>
</evidence>
<keyword evidence="2" id="KW-0238">DNA-binding</keyword>
<dbReference type="InterPro" id="IPR036390">
    <property type="entry name" value="WH_DNA-bd_sf"/>
</dbReference>
<proteinExistence type="predicted"/>
<dbReference type="Gene3D" id="1.10.10.10">
    <property type="entry name" value="Winged helix-like DNA-binding domain superfamily/Winged helix DNA-binding domain"/>
    <property type="match status" value="1"/>
</dbReference>
<name>A0A947GA90_HYDSH</name>
<protein>
    <recommendedName>
        <fullName evidence="5">Glycerol operon regulatory protein</fullName>
    </recommendedName>
</protein>
<dbReference type="PANTHER" id="PTHR30136">
    <property type="entry name" value="HELIX-TURN-HELIX TRANSCRIPTIONAL REGULATOR, ICLR FAMILY"/>
    <property type="match status" value="1"/>
</dbReference>